<evidence type="ECO:0000256" key="1">
    <source>
        <dbReference type="ARBA" id="ARBA00022737"/>
    </source>
</evidence>
<dbReference type="Pfam" id="PF05593">
    <property type="entry name" value="RHS_repeat"/>
    <property type="match status" value="4"/>
</dbReference>
<feature type="region of interest" description="Disordered" evidence="2">
    <location>
        <begin position="259"/>
        <end position="281"/>
    </location>
</feature>
<dbReference type="InterPro" id="IPR056823">
    <property type="entry name" value="TEN-like_YD-shell"/>
</dbReference>
<dbReference type="EMBL" id="BJMN01000015">
    <property type="protein sequence ID" value="GEB57187.1"/>
    <property type="molecule type" value="Genomic_DNA"/>
</dbReference>
<dbReference type="Gene3D" id="3.40.570.10">
    <property type="entry name" value="Extracellular Endonuclease, subunit A"/>
    <property type="match status" value="1"/>
</dbReference>
<sequence length="1572" mass="172089">MAVTVPDWADTLLDLVGVNWPNVDEDAYRDMADALREFADDLADDGQLANNHMERLLSSGHGEAMDALNEHWTKVKGKHLKDLVSAARTIADALDLAAGAIEGMKWKAVAELGILAGQTGLAMALIPVTGGLSALLGAGAIAFTKKQLLKLITSAMEEAVGHIVSVMTEPVVAALENMAADLVVQVSMDALGVQNGVNLDQTKQAGKEGFDEGVQGAKEGLNLASAGGGGGGKGTGFHIEHDEHDQAGTRLNGVSAGIHGKTAGKLNKAKGHQGRNKGRDDIANALDPVIEKAMGALVKSAKTMGDHIGDTLPKAVKQISKDHKNNDDETALRIARQRKGEHDDRDRGKNSGDHGGRGKDAHLKPDSLSEVKSDPRRHGIELGKKKCANDPVDVATGEMTLPQTDLSLPGVLPLVLRRTHLSEYRFGHFFGRSWASTLDERLELDAPGAGAIWAREDGSTLVYPRLPLPDGTPVLPIEGPRIALVHGGQSEDETTYLTTDPHTGLTRSFTGSPYRASPAYWLTRLTDRNHNRITVSRCPDGTPTVVTHNGGYTVQLTAEDTRIRELSLRTAEGPVTVLGYGYDGLGNLTEVTNSSGLPMRFTYSPEGRITSWTDRNDSTFRYVYDAEGRVISTVGPDGYLSSTFAYGVHPETGDQVTRYTNSQSATTTYVVNGLLQITAEIDPLGHATRFEFDAHDHLLVQTDALGRATCFERDEHGNLVGLVAPDGVRTTASYSELHQPEVITERAGISRSYGYDERGNLTVSVDPAGARTEYAFTSGGHLCLVRDAVGASTHITTNAAGLRLQLTRPDGSTASCLRDAFGRVVEVVDAAGGVVRQGWSVEGKLTWRELPDGSREEWTWDGEGNLVSHTDRMGRTSTHSCGPFDLLLGTQTGEDSSYRFTHDTELRLTAVTNADGLVWEYSYDAAGRLVAEKDFDGRMLTYERDPCGRLIRRTNAAGQSLSFDRDVLGRVTRIQHGDGSASHFDHDESGHVAQIVNAHSRILLERDPLGRVVSETVNGATLSFAYDALGRRVARRTPSGAESRMEYAPGGLASYTAGDHVFRFERDALGRETARFVDDALEMRQDWDPVGRVTHTAWESDRSPLLRRSYTYQADGMPTSVEDSLAGRRTFALDDASRVCEVQARGWTEQYAYNAAGDQSRTALCDQAPGQAAAGDRHYEGARLTRAGRTRYSYDAQGRLTLRRTKTLSGATLTWHFQWDAEDRLIQVQTPEGDRWRYLYDALGRRLSKQRLGRNDEEVTQTTTFCWDGAQLAEQRGEDATLVWDYAGARPLCQRETKTDGTQRDVDRRFFAMVTDLVGSPTELVSLDGSLAWRARSTAWGATQWNTNSSAYTPLRYPGQYFDPETGLHYNFNRYYDPEVGRYLSPDPLGIAPSINPYSYVVNPFVLSDPLGLAACEPDPTWGGQVRWVRDQHGRPFEMHAVITRNMLDEGTSARNSIIPPGYQSDKGQARGHMLARQLGGSGDIDDNLFTISQNPANTPRMSMFEQRVYDAVYDHDVVQYSVYLEYADDDPDSPPETIQLEAFGTKKGRDGKLLFDEGKFIDNPAHLEPRP</sequence>
<dbReference type="NCBIfam" id="TIGR01643">
    <property type="entry name" value="YD_repeat_2x"/>
    <property type="match status" value="7"/>
</dbReference>
<feature type="compositionally biased region" description="Gly residues" evidence="2">
    <location>
        <begin position="226"/>
        <end position="235"/>
    </location>
</feature>
<evidence type="ECO:0000259" key="6">
    <source>
        <dbReference type="Pfam" id="PF25547"/>
    </source>
</evidence>
<feature type="domain" description="Type VII secretion system protein EssD-like" evidence="3">
    <location>
        <begin position="1430"/>
        <end position="1542"/>
    </location>
</feature>
<reference evidence="7 8" key="1">
    <citation type="submission" date="2019-06" db="EMBL/GenBank/DDBJ databases">
        <title>Whole genome shotgun sequence of Streptomyces gardneri NBRC 12865.</title>
        <authorList>
            <person name="Hosoyama A."/>
            <person name="Uohara A."/>
            <person name="Ohji S."/>
            <person name="Ichikawa N."/>
        </authorList>
    </citation>
    <scope>NUCLEOTIDE SEQUENCE [LARGE SCALE GENOMIC DNA]</scope>
    <source>
        <strain evidence="7 8">NBRC 12865</strain>
    </source>
</reference>
<dbReference type="InterPro" id="IPR022385">
    <property type="entry name" value="Rhs_assc_core"/>
</dbReference>
<keyword evidence="1" id="KW-0677">Repeat</keyword>
<evidence type="ECO:0000259" key="4">
    <source>
        <dbReference type="Pfam" id="PF20148"/>
    </source>
</evidence>
<dbReference type="InterPro" id="IPR031325">
    <property type="entry name" value="RHS_repeat"/>
</dbReference>
<dbReference type="NCBIfam" id="TIGR03696">
    <property type="entry name" value="Rhs_assc_core"/>
    <property type="match status" value="1"/>
</dbReference>
<dbReference type="Pfam" id="PF13930">
    <property type="entry name" value="Endonuclea_NS_2"/>
    <property type="match status" value="1"/>
</dbReference>
<gene>
    <name evidence="7" type="ORF">SGA01_27920</name>
</gene>
<name>A0A4Y3RKF6_9ACTN</name>
<feature type="domain" description="Outer membrane channel protein CpnT-like N-terminal" evidence="6">
    <location>
        <begin position="19"/>
        <end position="131"/>
    </location>
</feature>
<evidence type="ECO:0008006" key="9">
    <source>
        <dbReference type="Google" id="ProtNLM"/>
    </source>
</evidence>
<dbReference type="RefSeq" id="WP_141296795.1">
    <property type="nucleotide sequence ID" value="NZ_BJMN01000015.1"/>
</dbReference>
<evidence type="ECO:0000313" key="7">
    <source>
        <dbReference type="EMBL" id="GEB57187.1"/>
    </source>
</evidence>
<dbReference type="PRINTS" id="PR00394">
    <property type="entry name" value="RHSPROTEIN"/>
</dbReference>
<organism evidence="7 8">
    <name type="scientific">Streptomyces gardneri</name>
    <dbReference type="NCBI Taxonomy" id="66892"/>
    <lineage>
        <taxon>Bacteria</taxon>
        <taxon>Bacillati</taxon>
        <taxon>Actinomycetota</taxon>
        <taxon>Actinomycetes</taxon>
        <taxon>Kitasatosporales</taxon>
        <taxon>Streptomycetaceae</taxon>
        <taxon>Streptomyces</taxon>
    </lineage>
</organism>
<dbReference type="OrthoDB" id="4981820at2"/>
<dbReference type="InterPro" id="IPR050708">
    <property type="entry name" value="T6SS_VgrG/RHS"/>
</dbReference>
<evidence type="ECO:0000313" key="8">
    <source>
        <dbReference type="Proteomes" id="UP000315226"/>
    </source>
</evidence>
<proteinExistence type="predicted"/>
<feature type="region of interest" description="Disordered" evidence="2">
    <location>
        <begin position="221"/>
        <end position="240"/>
    </location>
</feature>
<dbReference type="Pfam" id="PF25547">
    <property type="entry name" value="WXG100_2"/>
    <property type="match status" value="1"/>
</dbReference>
<comment type="caution">
    <text evidence="7">The sequence shown here is derived from an EMBL/GenBank/DDBJ whole genome shotgun (WGS) entry which is preliminary data.</text>
</comment>
<evidence type="ECO:0000259" key="5">
    <source>
        <dbReference type="Pfam" id="PF25023"/>
    </source>
</evidence>
<feature type="compositionally biased region" description="Basic residues" evidence="2">
    <location>
        <begin position="267"/>
        <end position="276"/>
    </location>
</feature>
<dbReference type="InterPro" id="IPR006530">
    <property type="entry name" value="YD"/>
</dbReference>
<feature type="domain" description="DUF6531" evidence="4">
    <location>
        <begin position="390"/>
        <end position="463"/>
    </location>
</feature>
<keyword evidence="8" id="KW-1185">Reference proteome</keyword>
<dbReference type="PANTHER" id="PTHR32305">
    <property type="match status" value="1"/>
</dbReference>
<protein>
    <recommendedName>
        <fullName evidence="9">Type IV secretion protein Rhs</fullName>
    </recommendedName>
</protein>
<evidence type="ECO:0000256" key="2">
    <source>
        <dbReference type="SAM" id="MobiDB-lite"/>
    </source>
</evidence>
<dbReference type="InterPro" id="IPR044927">
    <property type="entry name" value="Endonuclea_NS_2"/>
</dbReference>
<accession>A0A4Y3RKF6</accession>
<feature type="region of interest" description="Disordered" evidence="2">
    <location>
        <begin position="336"/>
        <end position="378"/>
    </location>
</feature>
<dbReference type="InterPro" id="IPR057746">
    <property type="entry name" value="CpnT-like_N"/>
</dbReference>
<feature type="compositionally biased region" description="Basic and acidic residues" evidence="2">
    <location>
        <begin position="338"/>
        <end position="378"/>
    </location>
</feature>
<dbReference type="PANTHER" id="PTHR32305:SF15">
    <property type="entry name" value="PROTEIN RHSA-RELATED"/>
    <property type="match status" value="1"/>
</dbReference>
<feature type="domain" description="Teneurin-like YD-shell" evidence="5">
    <location>
        <begin position="1130"/>
        <end position="1387"/>
    </location>
</feature>
<evidence type="ECO:0000259" key="3">
    <source>
        <dbReference type="Pfam" id="PF13930"/>
    </source>
</evidence>
<dbReference type="InterPro" id="IPR045351">
    <property type="entry name" value="DUF6531"/>
</dbReference>
<dbReference type="InterPro" id="IPR044929">
    <property type="entry name" value="DNA/RNA_non-sp_Endonuclease_sf"/>
</dbReference>
<dbReference type="Gene3D" id="2.180.10.10">
    <property type="entry name" value="RHS repeat-associated core"/>
    <property type="match status" value="3"/>
</dbReference>
<dbReference type="Proteomes" id="UP000315226">
    <property type="component" value="Unassembled WGS sequence"/>
</dbReference>
<dbReference type="Pfam" id="PF25023">
    <property type="entry name" value="TEN_YD-shell"/>
    <property type="match status" value="1"/>
</dbReference>
<dbReference type="Pfam" id="PF20148">
    <property type="entry name" value="DUF6531"/>
    <property type="match status" value="1"/>
</dbReference>